<dbReference type="SUPFAM" id="SSF141072">
    <property type="entry name" value="CalX-like"/>
    <property type="match status" value="4"/>
</dbReference>
<evidence type="ECO:0000313" key="6">
    <source>
        <dbReference type="EMBL" id="MEC3860470.1"/>
    </source>
</evidence>
<dbReference type="PANTHER" id="PTHR46682">
    <property type="entry name" value="ADHESION G-PROTEIN COUPLED RECEPTOR V1"/>
    <property type="match status" value="1"/>
</dbReference>
<dbReference type="Pfam" id="PF13946">
    <property type="entry name" value="DUF4214"/>
    <property type="match status" value="2"/>
</dbReference>
<feature type="domain" description="DUF4214" evidence="5">
    <location>
        <begin position="2122"/>
        <end position="2186"/>
    </location>
</feature>
<comment type="caution">
    <text evidence="6">The sequence shown here is derived from an EMBL/GenBank/DDBJ whole genome shotgun (WGS) entry which is preliminary data.</text>
</comment>
<evidence type="ECO:0000313" key="7">
    <source>
        <dbReference type="Proteomes" id="UP001348149"/>
    </source>
</evidence>
<dbReference type="InterPro" id="IPR003644">
    <property type="entry name" value="Calx_beta"/>
</dbReference>
<feature type="domain" description="Calx-beta" evidence="4">
    <location>
        <begin position="1138"/>
        <end position="1245"/>
    </location>
</feature>
<protein>
    <submittedName>
        <fullName evidence="6">DUF4214 domain-containing protein</fullName>
    </submittedName>
</protein>
<dbReference type="Gene3D" id="2.60.120.380">
    <property type="match status" value="1"/>
</dbReference>
<dbReference type="PANTHER" id="PTHR46682:SF1">
    <property type="entry name" value="ADHESION G-PROTEIN COUPLED RECEPTOR V1"/>
    <property type="match status" value="1"/>
</dbReference>
<dbReference type="EMBL" id="JAYLLH010000004">
    <property type="protein sequence ID" value="MEC3860470.1"/>
    <property type="molecule type" value="Genomic_DNA"/>
</dbReference>
<dbReference type="Pfam" id="PF17963">
    <property type="entry name" value="Big_9"/>
    <property type="match status" value="1"/>
</dbReference>
<keyword evidence="7" id="KW-1185">Reference proteome</keyword>
<keyword evidence="3" id="KW-0106">Calcium</keyword>
<keyword evidence="1" id="KW-0732">Signal</keyword>
<proteinExistence type="predicted"/>
<evidence type="ECO:0000256" key="1">
    <source>
        <dbReference type="ARBA" id="ARBA00022729"/>
    </source>
</evidence>
<organism evidence="6 7">
    <name type="scientific">Mesobacterium hydrothermale</name>
    <dbReference type="NCBI Taxonomy" id="3111907"/>
    <lineage>
        <taxon>Bacteria</taxon>
        <taxon>Pseudomonadati</taxon>
        <taxon>Pseudomonadota</taxon>
        <taxon>Alphaproteobacteria</taxon>
        <taxon>Rhodobacterales</taxon>
        <taxon>Roseobacteraceae</taxon>
        <taxon>Mesobacterium</taxon>
    </lineage>
</organism>
<evidence type="ECO:0000259" key="4">
    <source>
        <dbReference type="Pfam" id="PF03160"/>
    </source>
</evidence>
<dbReference type="InterPro" id="IPR026919">
    <property type="entry name" value="ADGRV1"/>
</dbReference>
<feature type="domain" description="Calx-beta" evidence="4">
    <location>
        <begin position="1279"/>
        <end position="1361"/>
    </location>
</feature>
<feature type="domain" description="DUF4214" evidence="5">
    <location>
        <begin position="1996"/>
        <end position="2064"/>
    </location>
</feature>
<dbReference type="Gene3D" id="2.60.40.10">
    <property type="entry name" value="Immunoglobulins"/>
    <property type="match status" value="2"/>
</dbReference>
<evidence type="ECO:0000259" key="5">
    <source>
        <dbReference type="Pfam" id="PF13946"/>
    </source>
</evidence>
<evidence type="ECO:0000256" key="3">
    <source>
        <dbReference type="ARBA" id="ARBA00022837"/>
    </source>
</evidence>
<name>A0ABU6HF50_9RHOB</name>
<evidence type="ECO:0000256" key="2">
    <source>
        <dbReference type="ARBA" id="ARBA00022737"/>
    </source>
</evidence>
<dbReference type="RefSeq" id="WP_326296096.1">
    <property type="nucleotide sequence ID" value="NZ_JAYLLH010000004.1"/>
</dbReference>
<accession>A0ABU6HF50</accession>
<dbReference type="InterPro" id="IPR038255">
    <property type="entry name" value="PBS_linker_sf"/>
</dbReference>
<dbReference type="Proteomes" id="UP001348149">
    <property type="component" value="Unassembled WGS sequence"/>
</dbReference>
<dbReference type="Gene3D" id="2.60.40.2030">
    <property type="match status" value="4"/>
</dbReference>
<sequence>MVNSFERTTGALARAINAEAIDAPGMRRSDFGGPVAAHHLLPVESLTEDFQNAVNDATARAGFSFNVDAAANGVWLPTTTASQQLVADTHGYMAMQHSGGSVHTTYSWFVQEKLDDFAAAYDLEVRSNPAQAAANLDLRIKNFQAFLRDGLVNTDGNRIFLFTKKIDLEVQKYLDNPDFDLDEIYDYYHKTLDNLKDLDFLSRVSIGRASDVPGSGQVFYQEGKVSALNLNTKLASGFDRVASKADGIITGATILLGLYAVAGAASRALEGKSDTESVIDLVKRSNISVDPDLLKDIAQGAIKDAVLSVAAALTGLGLVWKGYQLVQGMGDLRTMLALADAYNDDPVTEELNAWISWVETEVATLAEALRPKSLLDVATLVAGGPATLLGKAVFNKLSDMIDTARTAKGDGAAGLEELHEQSALTMDLLFTLGVGSELNGSWVDDRLMLLPGHTLVRGQVGTDTLMVAGRIGDWEIVPVSNLDGSIDLRRLTDNRQVKLYSIERVEFSDGVLDLVPTDTPPPAPPPEVMLPTIQVEDATVGEGGVLQFRVHLGGTVAETDVTFRATTYLRETGGDYDGFIDKAFTLRAGTSETLIEVQTTADKVPEDDEVMSLNIHTVSGAQPPAASAAWADGTIANDDGAFAALLFEGQTVTGTLPAGGSQVYRVVTSGEGTLRIDLSRMTANADLEVLNNRFERIGDVGISSANASTADERVDFAFEPNQLYFVRLTSAGAETPFTLTLAPEFGDNGLPTARDDSLTVAPRNDGTIVVQKSALLANDSDPDGDPLRLSFLDGDGFGPTWVGNGTAQEVGDTIVFTPDGSGLPGRFAYAVTDDKSIHHDWALVTLNDQDAPEPGIDLAIENVRVNDLSYAEFASRGFTLPRDDPFRISYDVVNIGTATAEAQFVATGIAGSNGITQINASLPALSPGARTTITLSPRVDADAAGWAGFSPFVDLPRRILGDVDYDNNIQHKSVFFTDPLPTLDVDFQLSDVTIDGTPYATWHAAGMTIEDGHDPVIGWTITNTGTDASPVGFNVPTGLYLADGSGWLGTALGPFAAGQSKTVQLDPESAGLGIGVHGFGIRVNTQTGPGLQLVPETDDTNNRFSGTIQIEAHADTGTAADESWGLSWPDNPLALAQDEAAGSWILGVARMGTHTNRAAVATLAYSGTATRGEDFTGTTELVIGQNEGHETDGHGLRVDIIDDALDEADIETIKVTLLGVRYQDDNSAARLNPLYDSVTLALRDDDSPGGGSTGPEVRIIPSSADESRALRFTFDLLESAASPVTLTYEIGSGTATEGLDFVSLPGQQTVTLSNATPQRFIEVATLPDALVEPDETVRLTVVSVSGGHTAEAYYDATILDDDDGSGAALWFRPDVASVVEGGSATFSLQGDVRQLTGVQDAVLHLRGLVAEDLVSARVTFVGPNHNGDLQPQSHDYALVNGDWTNTATGQRLLPDSDGAPALFMTLPAQIVASRPQDFRVQIVMADDAVVQGDRSVVIGIEPYVGTDFHQDGTVGTLARLTVTDNDTAPAMPGSLSVSAVAAQVVEGDATPTVLSFDVTRSGGSDGAVSVAWSVPDGTGATLPGGGNSGTIRFADGESGAKRLTLQRPANTEDGPDVPVTVTLTNPTGGVSVVAAQSTVTVLDDDVSVPAIDLLTLDGDEIFVSGTPGQVSLTVEAPQGANAQDLIEMHWSADDQLDGGDLLLSSQTAGTLAASGVHTRSFRFATMPSDGAEGYVIATLLAQADGAVLDTVMHAARLSDTPLPNLLVSGGSAPNDLFVGQATTITASIKNKGTSPYDLEPFDEATGASTQAVTVRAYLSEDDTLDATDHLLGQADAAPVQWNEKTSVQVAFTLPEGLGAGDRRIIWVIDPDDRLTETTKADNLRVVTGLTLHPENVRAQVLGPGADLFVGAETADWVFSASGRDTLIGAGGADTLINGSDDSLIFGDGVDPHVVVTEASAVYRLYAATFGRLPDRGGYADWTEKLVTGQAELAAVARGFVVSQEFSQRYGALQDGAFIDLLYQNVLGRAADAGGRADWVARLDAGQTRADVLLGFSNSAEFTAQTAEAAAQFARAGSVASWGDAVFRLYQATLDRMPDLAGFKSWSTDLAAESSLSQIVPGFTGSAEFQQRYGGLGNGGFVDLLYRNVLGRDADPVGRSDWLARLDAGESRADVVLGFSESPEFVRASLPRLTEWMRAAGPHDIIAPDSGTHKVAGGEMADVFVFDGWDSGHTTVLDFEPWDYLRFNDFGVDSAQDIIDRTQAHGRDTAIVFDQLTVLLRGVSVDSLDVSDILV</sequence>
<dbReference type="Gene3D" id="1.10.3130.20">
    <property type="entry name" value="Phycobilisome linker domain"/>
    <property type="match status" value="2"/>
</dbReference>
<keyword evidence="2" id="KW-0677">Repeat</keyword>
<reference evidence="6 7" key="1">
    <citation type="submission" date="2024-01" db="EMBL/GenBank/DDBJ databases">
        <title>Mesobacterium rodlantinim sp. nov., isolated from shallow sea hydrothermal systems off Kueishantao Island.</title>
        <authorList>
            <person name="Su Z."/>
            <person name="Tang K."/>
        </authorList>
    </citation>
    <scope>NUCLEOTIDE SEQUENCE [LARGE SCALE GENOMIC DNA]</scope>
    <source>
        <strain evidence="6 7">TK19101</strain>
    </source>
</reference>
<dbReference type="InterPro" id="IPR038081">
    <property type="entry name" value="CalX-like_sf"/>
</dbReference>
<dbReference type="InterPro" id="IPR025282">
    <property type="entry name" value="DUF4214"/>
</dbReference>
<gene>
    <name evidence="6" type="ORF">VK792_04170</name>
</gene>
<dbReference type="InterPro" id="IPR013783">
    <property type="entry name" value="Ig-like_fold"/>
</dbReference>
<dbReference type="Pfam" id="PF03160">
    <property type="entry name" value="Calx-beta"/>
    <property type="match status" value="2"/>
</dbReference>